<accession>F9Y5L5</accession>
<dbReference type="AlphaFoldDB" id="F9Y5L5"/>
<keyword evidence="11" id="KW-1185">Reference proteome</keyword>
<dbReference type="InterPro" id="IPR049874">
    <property type="entry name" value="ROK_cs"/>
</dbReference>
<dbReference type="InterPro" id="IPR000600">
    <property type="entry name" value="ROK"/>
</dbReference>
<keyword evidence="7" id="KW-0067">ATP-binding</keyword>
<evidence type="ECO:0000256" key="1">
    <source>
        <dbReference type="ARBA" id="ARBA00012122"/>
    </source>
</evidence>
<comment type="catalytic activity">
    <reaction evidence="9">
        <text>N-acetyl-D-glucosamine + ATP = N-acetyl-D-glucosamine 6-phosphate + ADP + H(+)</text>
        <dbReference type="Rhea" id="RHEA:17417"/>
        <dbReference type="ChEBI" id="CHEBI:15378"/>
        <dbReference type="ChEBI" id="CHEBI:30616"/>
        <dbReference type="ChEBI" id="CHEBI:57513"/>
        <dbReference type="ChEBI" id="CHEBI:456216"/>
        <dbReference type="ChEBI" id="CHEBI:506227"/>
        <dbReference type="EC" id="2.7.1.59"/>
    </reaction>
</comment>
<dbReference type="eggNOG" id="COG1940">
    <property type="taxonomic scope" value="Bacteria"/>
</dbReference>
<dbReference type="PROSITE" id="PS01125">
    <property type="entry name" value="ROK"/>
    <property type="match status" value="1"/>
</dbReference>
<dbReference type="HOGENOM" id="CLU_036604_0_3_5"/>
<dbReference type="OrthoDB" id="9810372at2"/>
<keyword evidence="5" id="KW-0418">Kinase</keyword>
<protein>
    <recommendedName>
        <fullName evidence="1">N-acetylglucosamine kinase</fullName>
        <ecNumber evidence="1">2.7.1.59</ecNumber>
    </recommendedName>
</protein>
<evidence type="ECO:0000256" key="4">
    <source>
        <dbReference type="ARBA" id="ARBA00022741"/>
    </source>
</evidence>
<evidence type="ECO:0000313" key="10">
    <source>
        <dbReference type="EMBL" id="AEM40768.1"/>
    </source>
</evidence>
<sequence>MNMTVSAPDTATAASAPVRTIAWGADIGGSFIKFGRIFGAGEVALIEQVPTPVDSWDGFVAALAGLIARHGAAADALPLAISVAGLYDTRSGAITAANIPCFDGHDVPGELSAGLGCDVVIANDADSFALAEAVVGAGRGHEVVFGAILGTGVGGGLVIGGRVVQGMRGITGEWGHGPIAPLAVEVDGEMVAVPQFPCGCGLKGCLDPIGSARGLERLHQHYTGRDETSYQILDAWEAGNADAARTVAIWAQVLGGPLGFVLNTLGASIVPVGGGLANRPDLIAALDQVVRKGTLNTFEAPVLVPGQHRGNGGLIGVSVLAEQHLSGAR</sequence>
<evidence type="ECO:0000256" key="7">
    <source>
        <dbReference type="ARBA" id="ARBA00022840"/>
    </source>
</evidence>
<dbReference type="EMBL" id="CP002018">
    <property type="protein sequence ID" value="AEM40768.1"/>
    <property type="molecule type" value="Genomic_DNA"/>
</dbReference>
<gene>
    <name evidence="10" type="ordered locus">KVU_0929</name>
</gene>
<evidence type="ECO:0000256" key="6">
    <source>
        <dbReference type="ARBA" id="ARBA00022833"/>
    </source>
</evidence>
<dbReference type="Pfam" id="PF00480">
    <property type="entry name" value="ROK"/>
    <property type="match status" value="1"/>
</dbReference>
<dbReference type="RefSeq" id="WP_014537709.1">
    <property type="nucleotide sequence ID" value="NC_017384.1"/>
</dbReference>
<dbReference type="PANTHER" id="PTHR18964">
    <property type="entry name" value="ROK (REPRESSOR, ORF, KINASE) FAMILY"/>
    <property type="match status" value="1"/>
</dbReference>
<dbReference type="Gene3D" id="3.30.420.40">
    <property type="match status" value="2"/>
</dbReference>
<keyword evidence="4" id="KW-0547">Nucleotide-binding</keyword>
<dbReference type="Proteomes" id="UP000000692">
    <property type="component" value="Chromosome"/>
</dbReference>
<reference evidence="10 11" key="1">
    <citation type="journal article" date="2011" name="J. Bacteriol.">
        <title>Complete genome sequence of the industrial strain Ketogulonicigenium vulgare WSH-001.</title>
        <authorList>
            <person name="Liu L."/>
            <person name="Li Y."/>
            <person name="Zhang J."/>
            <person name="Zhou Z."/>
            <person name="Liu J."/>
            <person name="Li X."/>
            <person name="Zhou J."/>
            <person name="Du G."/>
            <person name="Wang L."/>
            <person name="Chen J."/>
        </authorList>
    </citation>
    <scope>NUCLEOTIDE SEQUENCE [LARGE SCALE GENOMIC DNA]</scope>
    <source>
        <strain evidence="10 11">WSH-001</strain>
    </source>
</reference>
<evidence type="ECO:0000256" key="8">
    <source>
        <dbReference type="ARBA" id="ARBA00023277"/>
    </source>
</evidence>
<dbReference type="GO" id="GO:0046872">
    <property type="term" value="F:metal ion binding"/>
    <property type="evidence" value="ECO:0007669"/>
    <property type="project" value="UniProtKB-KW"/>
</dbReference>
<evidence type="ECO:0000256" key="9">
    <source>
        <dbReference type="ARBA" id="ARBA00049065"/>
    </source>
</evidence>
<evidence type="ECO:0000256" key="5">
    <source>
        <dbReference type="ARBA" id="ARBA00022777"/>
    </source>
</evidence>
<dbReference type="PATRIC" id="fig|759362.5.peg.960"/>
<organism evidence="10 11">
    <name type="scientific">Ketogulonicigenium vulgare (strain WSH-001)</name>
    <dbReference type="NCBI Taxonomy" id="759362"/>
    <lineage>
        <taxon>Bacteria</taxon>
        <taxon>Pseudomonadati</taxon>
        <taxon>Pseudomonadota</taxon>
        <taxon>Alphaproteobacteria</taxon>
        <taxon>Rhodobacterales</taxon>
        <taxon>Roseobacteraceae</taxon>
        <taxon>Ketogulonicigenium</taxon>
    </lineage>
</organism>
<keyword evidence="8" id="KW-0119">Carbohydrate metabolism</keyword>
<dbReference type="EC" id="2.7.1.59" evidence="1"/>
<keyword evidence="6" id="KW-0862">Zinc</keyword>
<dbReference type="SUPFAM" id="SSF53067">
    <property type="entry name" value="Actin-like ATPase domain"/>
    <property type="match status" value="1"/>
</dbReference>
<dbReference type="GO" id="GO:0045127">
    <property type="term" value="F:N-acetylglucosamine kinase activity"/>
    <property type="evidence" value="ECO:0007669"/>
    <property type="project" value="UniProtKB-EC"/>
</dbReference>
<dbReference type="InterPro" id="IPR043129">
    <property type="entry name" value="ATPase_NBD"/>
</dbReference>
<dbReference type="KEGG" id="kvl:KVU_0929"/>
<evidence type="ECO:0000313" key="11">
    <source>
        <dbReference type="Proteomes" id="UP000000692"/>
    </source>
</evidence>
<evidence type="ECO:0000256" key="3">
    <source>
        <dbReference type="ARBA" id="ARBA00022723"/>
    </source>
</evidence>
<dbReference type="PANTHER" id="PTHR18964:SF162">
    <property type="entry name" value="N-ACETYL-D-GLUCOSAMINE KINASE"/>
    <property type="match status" value="1"/>
</dbReference>
<keyword evidence="2" id="KW-0808">Transferase</keyword>
<name>F9Y5L5_KETVW</name>
<keyword evidence="3" id="KW-0479">Metal-binding</keyword>
<evidence type="ECO:0000256" key="2">
    <source>
        <dbReference type="ARBA" id="ARBA00022679"/>
    </source>
</evidence>
<dbReference type="GO" id="GO:0005524">
    <property type="term" value="F:ATP binding"/>
    <property type="evidence" value="ECO:0007669"/>
    <property type="project" value="UniProtKB-KW"/>
</dbReference>
<proteinExistence type="predicted"/>